<evidence type="ECO:0000313" key="3">
    <source>
        <dbReference type="EMBL" id="TYR98605.1"/>
    </source>
</evidence>
<proteinExistence type="predicted"/>
<dbReference type="InterPro" id="IPR025108">
    <property type="entry name" value="DUF4030"/>
</dbReference>
<organism evidence="3 4">
    <name type="scientific">Rossellomorea vietnamensis</name>
    <dbReference type="NCBI Taxonomy" id="218284"/>
    <lineage>
        <taxon>Bacteria</taxon>
        <taxon>Bacillati</taxon>
        <taxon>Bacillota</taxon>
        <taxon>Bacilli</taxon>
        <taxon>Bacillales</taxon>
        <taxon>Bacillaceae</taxon>
        <taxon>Rossellomorea</taxon>
    </lineage>
</organism>
<dbReference type="Pfam" id="PF13786">
    <property type="entry name" value="DUF4179"/>
    <property type="match status" value="1"/>
</dbReference>
<dbReference type="InterPro" id="IPR025436">
    <property type="entry name" value="DUF4179"/>
</dbReference>
<dbReference type="EMBL" id="VTEG01000010">
    <property type="protein sequence ID" value="TYR98605.1"/>
    <property type="molecule type" value="Genomic_DNA"/>
</dbReference>
<comment type="caution">
    <text evidence="3">The sequence shown here is derived from an EMBL/GenBank/DDBJ whole genome shotgun (WGS) entry which is preliminary data.</text>
</comment>
<dbReference type="Proteomes" id="UP000325182">
    <property type="component" value="Unassembled WGS sequence"/>
</dbReference>
<sequence>MKESFKNEVEQIAVPEQKLDAAIHSAIRRGKKKRRSFARKSAYSAGTAAALFCLFIGSGFVSPAMAEVASKIPFLNQIFESEPAFLTISEELRKEYKVDATGMSYHPKKEFTVAVTGSEDYYKSVKGEIEERVEDLLAAHGYDALTIDVYHQKPFVPTPEQEQDEKMTRNLLNVIHDGLEESDFNILSVGGSYTNERKTLELQIPETETRTEELKSIVDNLIQEAGLEPVQLTLTKSDMDKQEQEGRWQPVITTISDGLMGRKDYKVKGVGYSNHPEPMTIFITLQLPASDSDAKELAERTEKTVNEFIQSEEAKEAVGDDPYTIVIYSKNREVLLEADY</sequence>
<feature type="domain" description="DUF4179" evidence="2">
    <location>
        <begin position="39"/>
        <end position="96"/>
    </location>
</feature>
<keyword evidence="1" id="KW-0472">Membrane</keyword>
<evidence type="ECO:0000313" key="4">
    <source>
        <dbReference type="Proteomes" id="UP000325182"/>
    </source>
</evidence>
<feature type="transmembrane region" description="Helical" evidence="1">
    <location>
        <begin position="41"/>
        <end position="61"/>
    </location>
</feature>
<evidence type="ECO:0000259" key="2">
    <source>
        <dbReference type="Pfam" id="PF13786"/>
    </source>
</evidence>
<gene>
    <name evidence="3" type="ORF">FZC84_14330</name>
</gene>
<protein>
    <submittedName>
        <fullName evidence="3">DUF4030 domain-containing protein</fullName>
    </submittedName>
</protein>
<reference evidence="3 4" key="1">
    <citation type="submission" date="2019-08" db="EMBL/GenBank/DDBJ databases">
        <title>Bacillus genomes from the desert of Cuatro Cienegas, Coahuila.</title>
        <authorList>
            <person name="Olmedo-Alvarez G."/>
        </authorList>
    </citation>
    <scope>NUCLEOTIDE SEQUENCE [LARGE SCALE GENOMIC DNA]</scope>
    <source>
        <strain evidence="3 4">CH128b_4D</strain>
    </source>
</reference>
<keyword evidence="1" id="KW-0812">Transmembrane</keyword>
<dbReference type="AlphaFoldDB" id="A0A5D4MC71"/>
<dbReference type="RefSeq" id="WP_148954366.1">
    <property type="nucleotide sequence ID" value="NZ_VTEG01000010.1"/>
</dbReference>
<dbReference type="Pfam" id="PF13222">
    <property type="entry name" value="DUF4030"/>
    <property type="match status" value="1"/>
</dbReference>
<evidence type="ECO:0000256" key="1">
    <source>
        <dbReference type="SAM" id="Phobius"/>
    </source>
</evidence>
<keyword evidence="1" id="KW-1133">Transmembrane helix</keyword>
<name>A0A5D4MC71_9BACI</name>
<accession>A0A5D4MC71</accession>